<protein>
    <submittedName>
        <fullName evidence="1">Uncharacterized protein</fullName>
    </submittedName>
</protein>
<reference evidence="2" key="1">
    <citation type="submission" date="2012-02" db="EMBL/GenBank/DDBJ databases">
        <title>Complete sequence of chromosome of Methanomethylovorans hollandica DSM 15978.</title>
        <authorList>
            <person name="Lucas S."/>
            <person name="Copeland A."/>
            <person name="Lapidus A."/>
            <person name="Glavina del Rio T."/>
            <person name="Dalin E."/>
            <person name="Tice H."/>
            <person name="Bruce D."/>
            <person name="Goodwin L."/>
            <person name="Pitluck S."/>
            <person name="Peters L."/>
            <person name="Mikhailova N."/>
            <person name="Held B."/>
            <person name="Kyrpides N."/>
            <person name="Mavromatis K."/>
            <person name="Ivanova N."/>
            <person name="Brettin T."/>
            <person name="Detter J.C."/>
            <person name="Han C."/>
            <person name="Larimer F."/>
            <person name="Land M."/>
            <person name="Hauser L."/>
            <person name="Markowitz V."/>
            <person name="Cheng J.-F."/>
            <person name="Hugenholtz P."/>
            <person name="Woyke T."/>
            <person name="Wu D."/>
            <person name="Spring S."/>
            <person name="Schroeder M."/>
            <person name="Brambilla E."/>
            <person name="Klenk H.-P."/>
            <person name="Eisen J.A."/>
        </authorList>
    </citation>
    <scope>NUCLEOTIDE SEQUENCE [LARGE SCALE GENOMIC DNA]</scope>
    <source>
        <strain evidence="2">DSM 15978 / NBRC 107637 / DMS1</strain>
    </source>
</reference>
<accession>L0KZF9</accession>
<gene>
    <name evidence="1" type="ordered locus">Metho_2341</name>
</gene>
<name>L0KZF9_METHD</name>
<evidence type="ECO:0000313" key="1">
    <source>
        <dbReference type="EMBL" id="AGB50496.1"/>
    </source>
</evidence>
<sequence length="41" mass="4565">MEFVTVTCQNCGSKMYVLSKCVRNVMYCTIHCLESGASSKI</sequence>
<dbReference type="Proteomes" id="UP000010866">
    <property type="component" value="Chromosome"/>
</dbReference>
<dbReference type="HOGENOM" id="CLU_217432_0_0_2"/>
<evidence type="ECO:0000313" key="2">
    <source>
        <dbReference type="Proteomes" id="UP000010866"/>
    </source>
</evidence>
<proteinExistence type="predicted"/>
<dbReference type="EMBL" id="CP003362">
    <property type="protein sequence ID" value="AGB50496.1"/>
    <property type="molecule type" value="Genomic_DNA"/>
</dbReference>
<organism evidence="1 2">
    <name type="scientific">Methanomethylovorans hollandica (strain DSM 15978 / NBRC 107637 / DMS1)</name>
    <dbReference type="NCBI Taxonomy" id="867904"/>
    <lineage>
        <taxon>Archaea</taxon>
        <taxon>Methanobacteriati</taxon>
        <taxon>Methanobacteriota</taxon>
        <taxon>Stenosarchaea group</taxon>
        <taxon>Methanomicrobia</taxon>
        <taxon>Methanosarcinales</taxon>
        <taxon>Methanosarcinaceae</taxon>
        <taxon>Methanomethylovorans</taxon>
    </lineage>
</organism>
<dbReference type="RefSeq" id="WP_015325661.1">
    <property type="nucleotide sequence ID" value="NC_019977.1"/>
</dbReference>
<dbReference type="KEGG" id="mhz:Metho_2341"/>
<dbReference type="GeneID" id="80458405"/>
<keyword evidence="2" id="KW-1185">Reference proteome</keyword>
<dbReference type="AlphaFoldDB" id="L0KZF9"/>